<dbReference type="InterPro" id="IPR019734">
    <property type="entry name" value="TPR_rpt"/>
</dbReference>
<dbReference type="Pfam" id="PF07719">
    <property type="entry name" value="TPR_2"/>
    <property type="match status" value="1"/>
</dbReference>
<dbReference type="PANTHER" id="PTHR44858:SF1">
    <property type="entry name" value="UDP-N-ACETYLGLUCOSAMINE--PEPTIDE N-ACETYLGLUCOSAMINYLTRANSFERASE SPINDLY-RELATED"/>
    <property type="match status" value="1"/>
</dbReference>
<dbReference type="RefSeq" id="WP_106153245.1">
    <property type="nucleotide sequence ID" value="NZ_PVTS01000008.1"/>
</dbReference>
<keyword evidence="2 3" id="KW-0802">TPR repeat</keyword>
<name>A0A2T0XLU2_9BACT</name>
<proteinExistence type="predicted"/>
<dbReference type="OrthoDB" id="1467310at2"/>
<organism evidence="5 6">
    <name type="scientific">Marinilabilia salmonicolor</name>
    <dbReference type="NCBI Taxonomy" id="989"/>
    <lineage>
        <taxon>Bacteria</taxon>
        <taxon>Pseudomonadati</taxon>
        <taxon>Bacteroidota</taxon>
        <taxon>Bacteroidia</taxon>
        <taxon>Marinilabiliales</taxon>
        <taxon>Marinilabiliaceae</taxon>
        <taxon>Marinilabilia</taxon>
    </lineage>
</organism>
<dbReference type="Pfam" id="PF13181">
    <property type="entry name" value="TPR_8"/>
    <property type="match status" value="1"/>
</dbReference>
<sequence length="640" mass="73474">MKVLLLPLVLALFSINCFSQGDQSLVYNNHGVKQMNEQDFLSAIESFTMAIELDSLNSLFFRNRAYCYFYDEQYQKAESDFLHCLSLKDEKPEYYYYLGLGRSKMDDNQKAIDYYSNAIELSPQKSDYYSHRGIAYMKTGDFETAIGDFHVAVKLNPQHAGAYFHRGQSYHMLRNDRAACVDWEVAEALSPELKAAQYEKVCSDRITGNWVDVKELTDLECFKKPVFDNVSFKEFYKYVATEVDFPASLLSRSKSVYSSFLVPVLHDGTIGEIEERYSGSDLLDKAFKKTVHKGADKWTGGTVNGIPVDFRFVGPLAFFTSVQKNEIEKLKKLIDEAVLNRDDESALQYCNEILEIHPFDIDILRMRIALNSRLGKTSLVAADQKLFEELSLEEFRYQPQEINKVKPQVVILPEDSVTVFYNEDWHITNQENAVYFRKGIWNKEKNFFVGSVSDYLMLDSTMVTSVVYGAGLKKSGPYVSFYPNGQKRAVGEFVDNLMQGEWRFYAEDGSLRYAVNFTDDYFKFRVLNDEQGNDILKAQKEKFELKLSKFISLKGAFKNGSRDKTWILEAGGDKIIQEKFSEGDFVQGFYYKNGERISLPSSGLKSVVFTPTNIAVTERLMFDDRGASKDYPFINIQVVK</sequence>
<dbReference type="SMART" id="SM00028">
    <property type="entry name" value="TPR"/>
    <property type="match status" value="6"/>
</dbReference>
<comment type="caution">
    <text evidence="5">The sequence shown here is derived from an EMBL/GenBank/DDBJ whole genome shotgun (WGS) entry which is preliminary data.</text>
</comment>
<evidence type="ECO:0000313" key="5">
    <source>
        <dbReference type="EMBL" id="RCW37321.1"/>
    </source>
</evidence>
<evidence type="ECO:0000256" key="3">
    <source>
        <dbReference type="PROSITE-ProRule" id="PRU00339"/>
    </source>
</evidence>
<dbReference type="GO" id="GO:0046813">
    <property type="term" value="P:receptor-mediated virion attachment to host cell"/>
    <property type="evidence" value="ECO:0007669"/>
    <property type="project" value="TreeGrafter"/>
</dbReference>
<dbReference type="PANTHER" id="PTHR44858">
    <property type="entry name" value="TETRATRICOPEPTIDE REPEAT PROTEIN 6"/>
    <property type="match status" value="1"/>
</dbReference>
<evidence type="ECO:0000313" key="6">
    <source>
        <dbReference type="Proteomes" id="UP000252733"/>
    </source>
</evidence>
<dbReference type="GO" id="GO:0009279">
    <property type="term" value="C:cell outer membrane"/>
    <property type="evidence" value="ECO:0007669"/>
    <property type="project" value="TreeGrafter"/>
</dbReference>
<feature type="repeat" description="TPR" evidence="3">
    <location>
        <begin position="126"/>
        <end position="159"/>
    </location>
</feature>
<dbReference type="PROSITE" id="PS50005">
    <property type="entry name" value="TPR"/>
    <property type="match status" value="2"/>
</dbReference>
<evidence type="ECO:0000256" key="1">
    <source>
        <dbReference type="ARBA" id="ARBA00022737"/>
    </source>
</evidence>
<keyword evidence="1" id="KW-0677">Repeat</keyword>
<keyword evidence="4" id="KW-0732">Signal</keyword>
<dbReference type="InterPro" id="IPR011990">
    <property type="entry name" value="TPR-like_helical_dom_sf"/>
</dbReference>
<evidence type="ECO:0000256" key="2">
    <source>
        <dbReference type="ARBA" id="ARBA00022803"/>
    </source>
</evidence>
<dbReference type="STRING" id="1168289.GCA_000259075_03274"/>
<gene>
    <name evidence="5" type="ORF">DFO77_10611</name>
</gene>
<dbReference type="Gene3D" id="1.25.40.10">
    <property type="entry name" value="Tetratricopeptide repeat domain"/>
    <property type="match status" value="2"/>
</dbReference>
<dbReference type="InterPro" id="IPR013105">
    <property type="entry name" value="TPR_2"/>
</dbReference>
<feature type="signal peptide" evidence="4">
    <location>
        <begin position="1"/>
        <end position="19"/>
    </location>
</feature>
<dbReference type="PROSITE" id="PS50293">
    <property type="entry name" value="TPR_REGION"/>
    <property type="match status" value="1"/>
</dbReference>
<accession>A0A2T0XLU2</accession>
<dbReference type="AlphaFoldDB" id="A0A2T0XLU2"/>
<dbReference type="EMBL" id="QPIZ01000006">
    <property type="protein sequence ID" value="RCW37321.1"/>
    <property type="molecule type" value="Genomic_DNA"/>
</dbReference>
<feature type="repeat" description="TPR" evidence="3">
    <location>
        <begin position="92"/>
        <end position="125"/>
    </location>
</feature>
<dbReference type="Proteomes" id="UP000252733">
    <property type="component" value="Unassembled WGS sequence"/>
</dbReference>
<dbReference type="SUPFAM" id="SSF48452">
    <property type="entry name" value="TPR-like"/>
    <property type="match status" value="1"/>
</dbReference>
<feature type="chain" id="PRO_5030056665" evidence="4">
    <location>
        <begin position="20"/>
        <end position="640"/>
    </location>
</feature>
<evidence type="ECO:0000256" key="4">
    <source>
        <dbReference type="SAM" id="SignalP"/>
    </source>
</evidence>
<dbReference type="SUPFAM" id="SSF82185">
    <property type="entry name" value="Histone H3 K4-specific methyltransferase SET7/9 N-terminal domain"/>
    <property type="match status" value="1"/>
</dbReference>
<dbReference type="InterPro" id="IPR050498">
    <property type="entry name" value="Ycf3"/>
</dbReference>
<protein>
    <submittedName>
        <fullName evidence="5">Tetratricopeptide repeat protein</fullName>
    </submittedName>
</protein>
<dbReference type="Gene3D" id="2.20.110.10">
    <property type="entry name" value="Histone H3 K4-specific methyltransferase SET7/9 N-terminal domain"/>
    <property type="match status" value="1"/>
</dbReference>
<keyword evidence="6" id="KW-1185">Reference proteome</keyword>
<reference evidence="5 6" key="1">
    <citation type="submission" date="2018-07" db="EMBL/GenBank/DDBJ databases">
        <title>Freshwater and sediment microbial communities from various areas in North America, analyzing microbe dynamics in response to fracking.</title>
        <authorList>
            <person name="Lamendella R."/>
        </authorList>
    </citation>
    <scope>NUCLEOTIDE SEQUENCE [LARGE SCALE GENOMIC DNA]</scope>
    <source>
        <strain evidence="5 6">160A</strain>
    </source>
</reference>